<organism evidence="2 3">
    <name type="scientific">Hypsizygus marmoreus</name>
    <name type="common">White beech mushroom</name>
    <name type="synonym">Agaricus marmoreus</name>
    <dbReference type="NCBI Taxonomy" id="39966"/>
    <lineage>
        <taxon>Eukaryota</taxon>
        <taxon>Fungi</taxon>
        <taxon>Dikarya</taxon>
        <taxon>Basidiomycota</taxon>
        <taxon>Agaricomycotina</taxon>
        <taxon>Agaricomycetes</taxon>
        <taxon>Agaricomycetidae</taxon>
        <taxon>Agaricales</taxon>
        <taxon>Tricholomatineae</taxon>
        <taxon>Lyophyllaceae</taxon>
        <taxon>Hypsizygus</taxon>
    </lineage>
</organism>
<dbReference type="InParanoid" id="A0A369J7I9"/>
<evidence type="ECO:0000313" key="3">
    <source>
        <dbReference type="Proteomes" id="UP000076154"/>
    </source>
</evidence>
<dbReference type="AlphaFoldDB" id="A0A369J7I9"/>
<sequence>MPVFRSQHPSALALLPSSPAAHPYGRPKERDVDRAILLDVAPDRESLFLSNKSTEELRQLLKIRASPNTGHWLYRTRKRTKANLQDGTTRISTFVQKDSPEHSSISDIHVLRRVLSTSSMAPLPHPMRAETRPLAHQEVDIWGTMTLSTTDRLISPRPLGPTHIVIVHSSTEPSTFHSVALSGRTLRRKKSSPLVNVVELPINDLLFVLNVPNLGRALPILPPRLHKELPRVVMYVPHLETFPELVVYLHTRNQAELFRKLVPEWIRDLMHPFPEIPDFNVAGSQLFSLSETRSITRVPRQLLGMLVPGSGSNSSLDSISSYGSFPNILEYKRTAKSVAEEIADAAQALEYEVDPLLRTVAMLNALRDNLDHIGYFGKDLWNELDIYRHILIRAVSFMARITGEEEVDD</sequence>
<protein>
    <submittedName>
        <fullName evidence="2">Uncharacterized protein</fullName>
    </submittedName>
</protein>
<dbReference type="OrthoDB" id="2946666at2759"/>
<name>A0A369J7I9_HYPMA</name>
<comment type="caution">
    <text evidence="2">The sequence shown here is derived from an EMBL/GenBank/DDBJ whole genome shotgun (WGS) entry which is preliminary data.</text>
</comment>
<proteinExistence type="predicted"/>
<dbReference type="Proteomes" id="UP000076154">
    <property type="component" value="Unassembled WGS sequence"/>
</dbReference>
<gene>
    <name evidence="2" type="ORF">Hypma_001832</name>
</gene>
<accession>A0A369J7I9</accession>
<feature type="region of interest" description="Disordered" evidence="1">
    <location>
        <begin position="1"/>
        <end position="27"/>
    </location>
</feature>
<evidence type="ECO:0000256" key="1">
    <source>
        <dbReference type="SAM" id="MobiDB-lite"/>
    </source>
</evidence>
<keyword evidence="3" id="KW-1185">Reference proteome</keyword>
<reference evidence="2" key="1">
    <citation type="submission" date="2018-04" db="EMBL/GenBank/DDBJ databases">
        <title>Whole genome sequencing of Hypsizygus marmoreus.</title>
        <authorList>
            <person name="Choi I.-G."/>
            <person name="Min B."/>
            <person name="Kim J.-G."/>
            <person name="Kim S."/>
            <person name="Oh Y.-L."/>
            <person name="Kong W.-S."/>
            <person name="Park H."/>
            <person name="Jeong J."/>
            <person name="Song E.-S."/>
        </authorList>
    </citation>
    <scope>NUCLEOTIDE SEQUENCE [LARGE SCALE GENOMIC DNA]</scope>
    <source>
        <strain evidence="2">51987-8</strain>
    </source>
</reference>
<feature type="compositionally biased region" description="Low complexity" evidence="1">
    <location>
        <begin position="9"/>
        <end position="21"/>
    </location>
</feature>
<evidence type="ECO:0000313" key="2">
    <source>
        <dbReference type="EMBL" id="RDB17372.1"/>
    </source>
</evidence>
<dbReference type="EMBL" id="LUEZ02000113">
    <property type="protein sequence ID" value="RDB17372.1"/>
    <property type="molecule type" value="Genomic_DNA"/>
</dbReference>
<dbReference type="STRING" id="39966.A0A369J7I9"/>